<comment type="caution">
    <text evidence="2">The sequence shown here is derived from an EMBL/GenBank/DDBJ whole genome shotgun (WGS) entry which is preliminary data.</text>
</comment>
<dbReference type="AlphaFoldDB" id="A0A9P3GCS4"/>
<proteinExistence type="predicted"/>
<feature type="domain" description="Ricin B lectin" evidence="1">
    <location>
        <begin position="49"/>
        <end position="135"/>
    </location>
</feature>
<name>A0A9P3GCS4_9APHY</name>
<dbReference type="PROSITE" id="PS50231">
    <property type="entry name" value="RICIN_B_LECTIN"/>
    <property type="match status" value="1"/>
</dbReference>
<dbReference type="Pfam" id="PF14200">
    <property type="entry name" value="RicinB_lectin_2"/>
    <property type="match status" value="1"/>
</dbReference>
<dbReference type="SUPFAM" id="SSF50370">
    <property type="entry name" value="Ricin B-like lectins"/>
    <property type="match status" value="1"/>
</dbReference>
<dbReference type="Proteomes" id="UP000703269">
    <property type="component" value="Unassembled WGS sequence"/>
</dbReference>
<accession>A0A9P3GCS4</accession>
<evidence type="ECO:0000313" key="2">
    <source>
        <dbReference type="EMBL" id="GJE91459.1"/>
    </source>
</evidence>
<dbReference type="Gene3D" id="2.80.10.50">
    <property type="match status" value="1"/>
</dbReference>
<organism evidence="2 3">
    <name type="scientific">Phanerochaete sordida</name>
    <dbReference type="NCBI Taxonomy" id="48140"/>
    <lineage>
        <taxon>Eukaryota</taxon>
        <taxon>Fungi</taxon>
        <taxon>Dikarya</taxon>
        <taxon>Basidiomycota</taxon>
        <taxon>Agaricomycotina</taxon>
        <taxon>Agaricomycetes</taxon>
        <taxon>Polyporales</taxon>
        <taxon>Phanerochaetaceae</taxon>
        <taxon>Phanerochaete</taxon>
    </lineage>
</organism>
<keyword evidence="3" id="KW-1185">Reference proteome</keyword>
<sequence length="154" mass="16875">MASTIQPGIYWIQNIATGTVLDLSNGSPDKNTKVQAWQKRELHDYWVSAQLWIVTSVGENTYVFQNANSRTYAELGGGDNQTPIVANAGTGGKNQQWVVTRNKNGTSYVIQNVQYNTFVDLYNGGNANGTAVNGWQGSGPATENTNQLWNFVRA</sequence>
<dbReference type="InterPro" id="IPR035992">
    <property type="entry name" value="Ricin_B-like_lectins"/>
</dbReference>
<protein>
    <submittedName>
        <fullName evidence="2">Ricin B-like lectin</fullName>
    </submittedName>
</protein>
<evidence type="ECO:0000313" key="3">
    <source>
        <dbReference type="Proteomes" id="UP000703269"/>
    </source>
</evidence>
<evidence type="ECO:0000259" key="1">
    <source>
        <dbReference type="Pfam" id="PF14200"/>
    </source>
</evidence>
<dbReference type="EMBL" id="BPQB01000021">
    <property type="protein sequence ID" value="GJE91459.1"/>
    <property type="molecule type" value="Genomic_DNA"/>
</dbReference>
<gene>
    <name evidence="2" type="ORF">PsYK624_076090</name>
</gene>
<dbReference type="OrthoDB" id="3249735at2759"/>
<reference evidence="2 3" key="1">
    <citation type="submission" date="2021-08" db="EMBL/GenBank/DDBJ databases">
        <title>Draft Genome Sequence of Phanerochaete sordida strain YK-624.</title>
        <authorList>
            <person name="Mori T."/>
            <person name="Dohra H."/>
            <person name="Suzuki T."/>
            <person name="Kawagishi H."/>
            <person name="Hirai H."/>
        </authorList>
    </citation>
    <scope>NUCLEOTIDE SEQUENCE [LARGE SCALE GENOMIC DNA]</scope>
    <source>
        <strain evidence="2 3">YK-624</strain>
    </source>
</reference>
<dbReference type="InterPro" id="IPR000772">
    <property type="entry name" value="Ricin_B_lectin"/>
</dbReference>